<dbReference type="PANTHER" id="PTHR44757">
    <property type="entry name" value="DIGUANYLATE CYCLASE DGCP"/>
    <property type="match status" value="1"/>
</dbReference>
<gene>
    <name evidence="6" type="ORF">SMCB_1790</name>
</gene>
<dbReference type="FunFam" id="3.30.70.270:FF:000001">
    <property type="entry name" value="Diguanylate cyclase domain protein"/>
    <property type="match status" value="1"/>
</dbReference>
<dbReference type="SMART" id="SM00091">
    <property type="entry name" value="PAS"/>
    <property type="match status" value="2"/>
</dbReference>
<dbReference type="SUPFAM" id="SSF55073">
    <property type="entry name" value="Nucleotide cyclase"/>
    <property type="match status" value="1"/>
</dbReference>
<dbReference type="Gene3D" id="3.20.20.450">
    <property type="entry name" value="EAL domain"/>
    <property type="match status" value="1"/>
</dbReference>
<dbReference type="Pfam" id="PF00563">
    <property type="entry name" value="EAL"/>
    <property type="match status" value="1"/>
</dbReference>
<comment type="catalytic activity">
    <reaction evidence="1">
        <text>3',3'-c-di-GMP + H2O = 5'-phosphoguanylyl(3'-&gt;5')guanosine + H(+)</text>
        <dbReference type="Rhea" id="RHEA:24902"/>
        <dbReference type="ChEBI" id="CHEBI:15377"/>
        <dbReference type="ChEBI" id="CHEBI:15378"/>
        <dbReference type="ChEBI" id="CHEBI:58754"/>
        <dbReference type="ChEBI" id="CHEBI:58805"/>
        <dbReference type="EC" id="3.1.4.52"/>
    </reaction>
    <physiologicalReaction direction="left-to-right" evidence="1">
        <dbReference type="Rhea" id="RHEA:24903"/>
    </physiologicalReaction>
</comment>
<feature type="domain" description="PAS" evidence="2">
    <location>
        <begin position="310"/>
        <end position="356"/>
    </location>
</feature>
<dbReference type="HOGENOM" id="CLU_000445_70_34_4"/>
<proteinExistence type="predicted"/>
<feature type="domain" description="PAC" evidence="3">
    <location>
        <begin position="381"/>
        <end position="435"/>
    </location>
</feature>
<dbReference type="SUPFAM" id="SSF55785">
    <property type="entry name" value="PYP-like sensor domain (PAS domain)"/>
    <property type="match status" value="2"/>
</dbReference>
<dbReference type="Proteomes" id="UP000066014">
    <property type="component" value="Chromosome"/>
</dbReference>
<dbReference type="NCBIfam" id="TIGR00229">
    <property type="entry name" value="sensory_box"/>
    <property type="match status" value="2"/>
</dbReference>
<dbReference type="Pfam" id="PF13426">
    <property type="entry name" value="PAS_9"/>
    <property type="match status" value="1"/>
</dbReference>
<dbReference type="InterPro" id="IPR013655">
    <property type="entry name" value="PAS_fold_3"/>
</dbReference>
<dbReference type="EMBL" id="AP014569">
    <property type="protein sequence ID" value="BAO84018.1"/>
    <property type="molecule type" value="Genomic_DNA"/>
</dbReference>
<dbReference type="PROSITE" id="PS50113">
    <property type="entry name" value="PAC"/>
    <property type="match status" value="2"/>
</dbReference>
<feature type="domain" description="EAL" evidence="4">
    <location>
        <begin position="608"/>
        <end position="862"/>
    </location>
</feature>
<dbReference type="RefSeq" id="WP_052468481.1">
    <property type="nucleotide sequence ID" value="NZ_AP014569.1"/>
</dbReference>
<feature type="domain" description="PAC" evidence="3">
    <location>
        <begin position="95"/>
        <end position="147"/>
    </location>
</feature>
<dbReference type="InterPro" id="IPR001633">
    <property type="entry name" value="EAL_dom"/>
</dbReference>
<dbReference type="SUPFAM" id="SSF55781">
    <property type="entry name" value="GAF domain-like"/>
    <property type="match status" value="1"/>
</dbReference>
<dbReference type="KEGG" id="cbab:SMCB_1790"/>
<dbReference type="InterPro" id="IPR001610">
    <property type="entry name" value="PAC"/>
</dbReference>
<name>A0A060NWU2_9BURK</name>
<evidence type="ECO:0000259" key="4">
    <source>
        <dbReference type="PROSITE" id="PS50883"/>
    </source>
</evidence>
<evidence type="ECO:0000313" key="7">
    <source>
        <dbReference type="Proteomes" id="UP000066014"/>
    </source>
</evidence>
<keyword evidence="7" id="KW-1185">Reference proteome</keyword>
<protein>
    <submittedName>
        <fullName evidence="6">Predicted signal transduction protein containing a membrane domain, an EAL and a GGDEF domain</fullName>
    </submittedName>
</protein>
<dbReference type="InterPro" id="IPR000700">
    <property type="entry name" value="PAS-assoc_C"/>
</dbReference>
<dbReference type="SUPFAM" id="SSF141868">
    <property type="entry name" value="EAL domain-like"/>
    <property type="match status" value="1"/>
</dbReference>
<evidence type="ECO:0000259" key="3">
    <source>
        <dbReference type="PROSITE" id="PS50113"/>
    </source>
</evidence>
<dbReference type="InterPro" id="IPR035919">
    <property type="entry name" value="EAL_sf"/>
</dbReference>
<dbReference type="GO" id="GO:0071732">
    <property type="term" value="P:cellular response to nitric oxide"/>
    <property type="evidence" value="ECO:0007669"/>
    <property type="project" value="UniProtKB-ARBA"/>
</dbReference>
<reference evidence="6 7" key="1">
    <citation type="journal article" date="2014" name="Nat. Commun.">
        <title>Physiological and genomic features of highly alkaliphilic hydrogen-utilizing Betaproteobacteria from a continental serpentinizing site.</title>
        <authorList>
            <person name="Suzuki S."/>
            <person name="Kuenen J.G."/>
            <person name="Schipper K."/>
            <person name="van der Velde S."/>
            <person name="Ishii S."/>
            <person name="Wu A."/>
            <person name="Sorokin D.Y."/>
            <person name="Tenney A."/>
            <person name="Meng X.Y."/>
            <person name="Morrill P.L."/>
            <person name="Kamagata Y."/>
            <person name="Muyzer G."/>
            <person name="Nealson K.H."/>
        </authorList>
    </citation>
    <scope>NUCLEOTIDE SEQUENCE [LARGE SCALE GENOMIC DNA]</scope>
    <source>
        <strain evidence="6 7">B1</strain>
    </source>
</reference>
<dbReference type="NCBIfam" id="TIGR00254">
    <property type="entry name" value="GGDEF"/>
    <property type="match status" value="1"/>
</dbReference>
<dbReference type="GO" id="GO:0071111">
    <property type="term" value="F:cyclic-guanylate-specific phosphodiesterase activity"/>
    <property type="evidence" value="ECO:0007669"/>
    <property type="project" value="UniProtKB-EC"/>
</dbReference>
<accession>A0A060NWU2</accession>
<evidence type="ECO:0000313" key="6">
    <source>
        <dbReference type="EMBL" id="BAO84018.1"/>
    </source>
</evidence>
<dbReference type="SMART" id="SM00052">
    <property type="entry name" value="EAL"/>
    <property type="match status" value="1"/>
</dbReference>
<dbReference type="InterPro" id="IPR052155">
    <property type="entry name" value="Biofilm_reg_signaling"/>
</dbReference>
<organism evidence="6 7">
    <name type="scientific">Serpentinimonas maccroryi</name>
    <dbReference type="NCBI Taxonomy" id="1458426"/>
    <lineage>
        <taxon>Bacteria</taxon>
        <taxon>Pseudomonadati</taxon>
        <taxon>Pseudomonadota</taxon>
        <taxon>Betaproteobacteria</taxon>
        <taxon>Burkholderiales</taxon>
        <taxon>Comamonadaceae</taxon>
        <taxon>Serpentinimonas</taxon>
    </lineage>
</organism>
<feature type="domain" description="GGDEF" evidence="5">
    <location>
        <begin position="467"/>
        <end position="599"/>
    </location>
</feature>
<dbReference type="SMART" id="SM00086">
    <property type="entry name" value="PAC"/>
    <property type="match status" value="2"/>
</dbReference>
<dbReference type="InterPro" id="IPR043128">
    <property type="entry name" value="Rev_trsase/Diguanyl_cyclase"/>
</dbReference>
<dbReference type="InterPro" id="IPR000160">
    <property type="entry name" value="GGDEF_dom"/>
</dbReference>
<dbReference type="Pfam" id="PF08447">
    <property type="entry name" value="PAS_3"/>
    <property type="match status" value="1"/>
</dbReference>
<evidence type="ECO:0000259" key="2">
    <source>
        <dbReference type="PROSITE" id="PS50112"/>
    </source>
</evidence>
<dbReference type="Pfam" id="PF00990">
    <property type="entry name" value="GGDEF"/>
    <property type="match status" value="1"/>
</dbReference>
<dbReference type="InterPro" id="IPR035965">
    <property type="entry name" value="PAS-like_dom_sf"/>
</dbReference>
<dbReference type="CDD" id="cd01949">
    <property type="entry name" value="GGDEF"/>
    <property type="match status" value="1"/>
</dbReference>
<dbReference type="STRING" id="1458426.SMCB_1790"/>
<sequence length="880" mass="97126">MEAPHPFAPYAPGPRHSGPGFLATAINASPVVAITWVGAEGCPVAYVSENVSQWGYRATDWMRQHLLYLDLVHPHDLDALNAEVEAKRLQGIENYVQHYRLRTADGRWVWIEDRTWIEYDAAGTITWAHGVLLDISARKHHEQMAELERQTLERLLGHTELQPLLEFMVHGYQSLLPERLFSVLLLEPKSNTLLDCAGPDLPPPYRAAINGSPIGPAAGSCGTAAHSGQTVVVSDIATDPLWADYKHLALAHGLAACWSVPIKGAQGRVLGTFAVYARQVAPPNPGELALLERGAYLAGLAIERHQSLDTLIKLQQAVEQSPSSIVIANLNAEIEYANAAFFRATGYSPEEVLGKNPRFLQSGQTPPSVYREMWEALTAGRPWNGELINRRKDGSSYTEMARLAPIVQPNGRITHYLGIKEDITQSKLVEQQIERMAYFDALTGLANRLLLQDRYHQAAVVARRQDQPLALMYIDIDNFKHINDILGHHVGDQLLVQMAQRLSTLLRAGDTLSRQGGDEFVLMLPGCDAASARLVAEKLTEQTRHSFTLGEHEVTATLSIGIALFMRDGETLDELARSADLAMYQAKQEGRSTFRFYAPELRTQSSRTLRLQTDLRLALERGQLALVYQPQVRLGDGALLGVEALLRWQHSELGPISPAEFIPLAETSGLILPIGEWVLHQALQQLQRWDAAGLGPLTMAVNLSAVQFRDSRLAEGIGKLLRVSGLAAHRLEIELTESCAMINPQGTIATMESLRRLQVPIAIDDFGTGYSSLSYLKRFKVAKLKIDQSFVRDLHADPDDRAIVRAVIGLADHLGMRTVAEGVETAEQLAWLREHGCDQAQGYFFTRPLPADALQTWAQQRNLWGAPPVGPTGAGSCNPV</sequence>
<dbReference type="InterPro" id="IPR000014">
    <property type="entry name" value="PAS"/>
</dbReference>
<dbReference type="FunFam" id="3.20.20.450:FF:000001">
    <property type="entry name" value="Cyclic di-GMP phosphodiesterase yahA"/>
    <property type="match status" value="1"/>
</dbReference>
<evidence type="ECO:0000256" key="1">
    <source>
        <dbReference type="ARBA" id="ARBA00051114"/>
    </source>
</evidence>
<evidence type="ECO:0000259" key="5">
    <source>
        <dbReference type="PROSITE" id="PS50887"/>
    </source>
</evidence>
<dbReference type="PANTHER" id="PTHR44757:SF2">
    <property type="entry name" value="BIOFILM ARCHITECTURE MAINTENANCE PROTEIN MBAA"/>
    <property type="match status" value="1"/>
</dbReference>
<dbReference type="PROSITE" id="PS50887">
    <property type="entry name" value="GGDEF"/>
    <property type="match status" value="1"/>
</dbReference>
<dbReference type="OrthoDB" id="9813903at2"/>
<dbReference type="InterPro" id="IPR003018">
    <property type="entry name" value="GAF"/>
</dbReference>
<dbReference type="SMART" id="SM00065">
    <property type="entry name" value="GAF"/>
    <property type="match status" value="1"/>
</dbReference>
<dbReference type="CDD" id="cd00130">
    <property type="entry name" value="PAS"/>
    <property type="match status" value="2"/>
</dbReference>
<dbReference type="Gene3D" id="3.30.450.40">
    <property type="match status" value="1"/>
</dbReference>
<dbReference type="PROSITE" id="PS50112">
    <property type="entry name" value="PAS"/>
    <property type="match status" value="1"/>
</dbReference>
<dbReference type="Gene3D" id="3.30.450.20">
    <property type="entry name" value="PAS domain"/>
    <property type="match status" value="2"/>
</dbReference>
<dbReference type="Pfam" id="PF13185">
    <property type="entry name" value="GAF_2"/>
    <property type="match status" value="1"/>
</dbReference>
<dbReference type="AlphaFoldDB" id="A0A060NWU2"/>
<dbReference type="Gene3D" id="3.30.70.270">
    <property type="match status" value="1"/>
</dbReference>
<dbReference type="PROSITE" id="PS50883">
    <property type="entry name" value="EAL"/>
    <property type="match status" value="1"/>
</dbReference>
<dbReference type="SMART" id="SM00267">
    <property type="entry name" value="GGDEF"/>
    <property type="match status" value="1"/>
</dbReference>
<dbReference type="InterPro" id="IPR029787">
    <property type="entry name" value="Nucleotide_cyclase"/>
</dbReference>
<dbReference type="CDD" id="cd01948">
    <property type="entry name" value="EAL"/>
    <property type="match status" value="1"/>
</dbReference>
<dbReference type="InterPro" id="IPR029016">
    <property type="entry name" value="GAF-like_dom_sf"/>
</dbReference>
<dbReference type="PIRSF" id="PIRSF005925">
    <property type="entry name" value="Dos"/>
    <property type="match status" value="1"/>
</dbReference>
<dbReference type="InterPro" id="IPR012226">
    <property type="entry name" value="Diguanyl_cyclase/Pdiesterase"/>
</dbReference>